<dbReference type="SUPFAM" id="SSF48452">
    <property type="entry name" value="TPR-like"/>
    <property type="match status" value="6"/>
</dbReference>
<feature type="chain" id="PRO_5046709401" evidence="1">
    <location>
        <begin position="23"/>
        <end position="928"/>
    </location>
</feature>
<keyword evidence="3" id="KW-1185">Reference proteome</keyword>
<dbReference type="SMART" id="SM00028">
    <property type="entry name" value="TPR"/>
    <property type="match status" value="12"/>
</dbReference>
<dbReference type="Pfam" id="PF13176">
    <property type="entry name" value="TPR_7"/>
    <property type="match status" value="1"/>
</dbReference>
<dbReference type="RefSeq" id="WP_335737232.1">
    <property type="nucleotide sequence ID" value="NZ_JALAAR010000016.1"/>
</dbReference>
<evidence type="ECO:0000256" key="1">
    <source>
        <dbReference type="SAM" id="SignalP"/>
    </source>
</evidence>
<comment type="caution">
    <text evidence="2">The sequence shown here is derived from an EMBL/GenBank/DDBJ whole genome shotgun (WGS) entry which is preliminary data.</text>
</comment>
<protein>
    <submittedName>
        <fullName evidence="2">PEP-CTERM system TPR-repeat protein PrsT</fullName>
    </submittedName>
</protein>
<evidence type="ECO:0000313" key="3">
    <source>
        <dbReference type="Proteomes" id="UP001375382"/>
    </source>
</evidence>
<feature type="signal peptide" evidence="1">
    <location>
        <begin position="1"/>
        <end position="22"/>
    </location>
</feature>
<dbReference type="Pfam" id="PF13432">
    <property type="entry name" value="TPR_16"/>
    <property type="match status" value="1"/>
</dbReference>
<dbReference type="PANTHER" id="PTHR12558">
    <property type="entry name" value="CELL DIVISION CYCLE 16,23,27"/>
    <property type="match status" value="1"/>
</dbReference>
<dbReference type="InterPro" id="IPR014266">
    <property type="entry name" value="PEP-CTERM_TPR_PrsT"/>
</dbReference>
<dbReference type="Proteomes" id="UP001375382">
    <property type="component" value="Unassembled WGS sequence"/>
</dbReference>
<accession>A0ABU8CA55</accession>
<sequence>MHCLGKHALYFICLFAPAVSLAGPDEDFEKAIQAFNQTEANAAYIHLKNVLQQAPEHIPAKVLMGKVLLNKGYFNEAITEFEEALDSNADIASMLEELATAYLFAGKNEQVLTLGQRYQLAPAQRFDWHLLSAAAQLNMGNIDAAEAQYTAASKLQSESLRLLNSKAALRLKQRNYDEANDLITQALNIDAANPQSLQLRAEWLQLNGNAAAAQQFYEQATELSPQDPLLRRALLRNYVSQQKLDLAEQTIQHILQFTPDDPYALLLAAWLSAIKPQAAAAENSGKQLSDLLWKMSRQQIEAQPSRLYSRALLSYVEGSYEKARSDLHAYLPLAPADLNAVAILARIYMRQNDVNAAILLLEQHLSNLNAMPELAQLLTTLYITTNKTNKAEQLIASLRLQYPDNAEFAVLHAAVLKKLTQNPQAQQLIEQFEQQHGASLLITTNQALFALESGDFDTALTLANQLLQQAPQNSGYLNFKAAVLIKLQQADAAKVLLQQILQQEPGHLAAQFNLAQIALSEQNNASAIALLEPVVKANQSYKPAPTLLALAYIRSGRLSDAETLLLDTTAVVPYPPADSMLFDLYMQQQKYQNALSIVDKGLERKFLHEPLLWKKAQLLKLLSRNDEAIYQTELLQSLVQDDADKLLRLALLQRELGNNSASEQSLLAAQQSNAKSRLIQLELVNHYLLTEQPLQAEKWLRRLQPYAATDANITMLSADLALLNKDTNKAVSLFKQALRLDPAFQLVWVKLYQLAKNGVDAKGFSLLAQDNLRENKDFNWLRRLLAEHFVNQQQVTEAIQQYEILLAAGAYSDDVAVHNNLANLYLATDAKTALSYAETAVKLAPKHAAALDTYGWILTKTGSYQQALAVLRQANTLDAAEPATRFHLAYTLAQLQRKDEAKTILRQLLADTASFSEKDAAEALLQQL</sequence>
<organism evidence="2 3">
    <name type="scientific">Rheinheimera muenzenbergensis</name>
    <dbReference type="NCBI Taxonomy" id="1193628"/>
    <lineage>
        <taxon>Bacteria</taxon>
        <taxon>Pseudomonadati</taxon>
        <taxon>Pseudomonadota</taxon>
        <taxon>Gammaproteobacteria</taxon>
        <taxon>Chromatiales</taxon>
        <taxon>Chromatiaceae</taxon>
        <taxon>Rheinheimera</taxon>
    </lineage>
</organism>
<reference evidence="2 3" key="1">
    <citation type="journal article" date="2023" name="Ecotoxicol. Environ. Saf.">
        <title>Mercury remediation potential of mercury-resistant strain Rheinheimera metallidurans sp. nov. isolated from a municipal waste dumping site.</title>
        <authorList>
            <person name="Yadav V."/>
            <person name="Manjhi A."/>
            <person name="Vadakedath N."/>
        </authorList>
    </citation>
    <scope>NUCLEOTIDE SEQUENCE [LARGE SCALE GENOMIC DNA]</scope>
    <source>
        <strain evidence="2 3">E-49</strain>
    </source>
</reference>
<dbReference type="Gene3D" id="1.25.40.10">
    <property type="entry name" value="Tetratricopeptide repeat domain"/>
    <property type="match status" value="6"/>
</dbReference>
<dbReference type="InterPro" id="IPR011990">
    <property type="entry name" value="TPR-like_helical_dom_sf"/>
</dbReference>
<dbReference type="PANTHER" id="PTHR12558:SF13">
    <property type="entry name" value="CELL DIVISION CYCLE PROTEIN 27 HOMOLOG"/>
    <property type="match status" value="1"/>
</dbReference>
<name>A0ABU8CA55_9GAMM</name>
<dbReference type="NCBIfam" id="TIGR02917">
    <property type="entry name" value="PEP_TPR_lipo"/>
    <property type="match status" value="1"/>
</dbReference>
<dbReference type="Pfam" id="PF12895">
    <property type="entry name" value="ANAPC3"/>
    <property type="match status" value="1"/>
</dbReference>
<proteinExistence type="predicted"/>
<dbReference type="Pfam" id="PF13181">
    <property type="entry name" value="TPR_8"/>
    <property type="match status" value="1"/>
</dbReference>
<keyword evidence="1" id="KW-0732">Signal</keyword>
<dbReference type="InterPro" id="IPR019734">
    <property type="entry name" value="TPR_rpt"/>
</dbReference>
<evidence type="ECO:0000313" key="2">
    <source>
        <dbReference type="EMBL" id="MEH8018835.1"/>
    </source>
</evidence>
<dbReference type="Pfam" id="PF14559">
    <property type="entry name" value="TPR_19"/>
    <property type="match status" value="2"/>
</dbReference>
<gene>
    <name evidence="2" type="primary">prsT</name>
    <name evidence="2" type="ORF">MN202_16450</name>
</gene>
<dbReference type="EMBL" id="JALAAR010000016">
    <property type="protein sequence ID" value="MEH8018835.1"/>
    <property type="molecule type" value="Genomic_DNA"/>
</dbReference>